<protein>
    <submittedName>
        <fullName evidence="3">Uncharacterized protein</fullName>
    </submittedName>
</protein>
<sequence>MHLDPPLLLLLLSTVSFLPIAASSENNANATTISPRPAAVRGLKKMTDDEGEKFFFSYWDITNSDDSLLNLNNLNNHNDWTPMPNRTDPPSPPPEHPDLHARVYYANRPPFPTDPNDNKAGLFRRDFKCPADTRQSLHSHHHNAFNGSDIYRHRYPTSEK</sequence>
<feature type="signal peptide" evidence="2">
    <location>
        <begin position="1"/>
        <end position="23"/>
    </location>
</feature>
<comment type="caution">
    <text evidence="3">The sequence shown here is derived from an EMBL/GenBank/DDBJ whole genome shotgun (WGS) entry which is preliminary data.</text>
</comment>
<evidence type="ECO:0000313" key="3">
    <source>
        <dbReference type="EMBL" id="KAF9885987.1"/>
    </source>
</evidence>
<keyword evidence="4" id="KW-1185">Reference proteome</keyword>
<feature type="compositionally biased region" description="Basic and acidic residues" evidence="1">
    <location>
        <begin position="150"/>
        <end position="160"/>
    </location>
</feature>
<reference evidence="3" key="2">
    <citation type="submission" date="2020-02" db="EMBL/GenBank/DDBJ databases">
        <authorList>
            <person name="Gilchrist C.L.M."/>
            <person name="Chooi Y.-H."/>
        </authorList>
    </citation>
    <scope>NUCLEOTIDE SEQUENCE</scope>
    <source>
        <strain evidence="3">MST-FP2251</strain>
    </source>
</reference>
<evidence type="ECO:0000256" key="2">
    <source>
        <dbReference type="SAM" id="SignalP"/>
    </source>
</evidence>
<keyword evidence="2" id="KW-0732">Signal</keyword>
<dbReference type="Proteomes" id="UP001194746">
    <property type="component" value="Unassembled WGS sequence"/>
</dbReference>
<reference evidence="3" key="1">
    <citation type="journal article" date="2019" name="Beilstein J. Org. Chem.">
        <title>Nanangenines: drimane sesquiterpenoids as the dominant metabolite cohort of a novel Australian fungus, Aspergillus nanangensis.</title>
        <authorList>
            <person name="Lacey H.J."/>
            <person name="Gilchrist C.L.M."/>
            <person name="Crombie A."/>
            <person name="Kalaitzis J.A."/>
            <person name="Vuong D."/>
            <person name="Rutledge P.J."/>
            <person name="Turner P."/>
            <person name="Pitt J.I."/>
            <person name="Lacey E."/>
            <person name="Chooi Y.H."/>
            <person name="Piggott A.M."/>
        </authorList>
    </citation>
    <scope>NUCLEOTIDE SEQUENCE</scope>
    <source>
        <strain evidence="3">MST-FP2251</strain>
    </source>
</reference>
<feature type="region of interest" description="Disordered" evidence="1">
    <location>
        <begin position="132"/>
        <end position="160"/>
    </location>
</feature>
<evidence type="ECO:0000313" key="4">
    <source>
        <dbReference type="Proteomes" id="UP001194746"/>
    </source>
</evidence>
<accession>A0AAD4GQZ0</accession>
<dbReference type="AlphaFoldDB" id="A0AAD4GQZ0"/>
<dbReference type="EMBL" id="VCAU01000085">
    <property type="protein sequence ID" value="KAF9885987.1"/>
    <property type="molecule type" value="Genomic_DNA"/>
</dbReference>
<gene>
    <name evidence="3" type="ORF">FE257_012165</name>
</gene>
<feature type="chain" id="PRO_5042010937" evidence="2">
    <location>
        <begin position="24"/>
        <end position="160"/>
    </location>
</feature>
<evidence type="ECO:0000256" key="1">
    <source>
        <dbReference type="SAM" id="MobiDB-lite"/>
    </source>
</evidence>
<feature type="region of interest" description="Disordered" evidence="1">
    <location>
        <begin position="80"/>
        <end position="100"/>
    </location>
</feature>
<name>A0AAD4GQZ0_ASPNN</name>
<organism evidence="3 4">
    <name type="scientific">Aspergillus nanangensis</name>
    <dbReference type="NCBI Taxonomy" id="2582783"/>
    <lineage>
        <taxon>Eukaryota</taxon>
        <taxon>Fungi</taxon>
        <taxon>Dikarya</taxon>
        <taxon>Ascomycota</taxon>
        <taxon>Pezizomycotina</taxon>
        <taxon>Eurotiomycetes</taxon>
        <taxon>Eurotiomycetidae</taxon>
        <taxon>Eurotiales</taxon>
        <taxon>Aspergillaceae</taxon>
        <taxon>Aspergillus</taxon>
        <taxon>Aspergillus subgen. Circumdati</taxon>
    </lineage>
</organism>
<proteinExistence type="predicted"/>